<dbReference type="EnsemblProtists" id="EOD27084">
    <property type="protein sequence ID" value="EOD27084"/>
    <property type="gene ID" value="EMIHUDRAFT_421297"/>
</dbReference>
<dbReference type="Proteomes" id="UP000013827">
    <property type="component" value="Unassembled WGS sequence"/>
</dbReference>
<dbReference type="KEGG" id="ehx:EMIHUDRAFT_421297"/>
<evidence type="ECO:0000313" key="2">
    <source>
        <dbReference type="Proteomes" id="UP000013827"/>
    </source>
</evidence>
<proteinExistence type="predicted"/>
<protein>
    <submittedName>
        <fullName evidence="1">Uncharacterized protein</fullName>
    </submittedName>
</protein>
<sequence>MAHKLMHAQGAGHKLMHPVLERDDVLPVAGMPHVFNELGSYMVWNSTVPWRRVEPEEFAPIMIFNKQLDFVHKIFNKFDGPYSGKKQPVEKGSQY</sequence>
<dbReference type="RefSeq" id="XP_005779513.1">
    <property type="nucleotide sequence ID" value="XM_005779456.1"/>
</dbReference>
<dbReference type="PaxDb" id="2903-EOD27084"/>
<reference evidence="1" key="2">
    <citation type="submission" date="2024-10" db="UniProtKB">
        <authorList>
            <consortium name="EnsemblProtists"/>
        </authorList>
    </citation>
    <scope>IDENTIFICATION</scope>
</reference>
<dbReference type="GeneID" id="17272630"/>
<accession>A0A0D3JU99</accession>
<dbReference type="AlphaFoldDB" id="A0A0D3JU99"/>
<organism evidence="1 2">
    <name type="scientific">Emiliania huxleyi (strain CCMP1516)</name>
    <dbReference type="NCBI Taxonomy" id="280463"/>
    <lineage>
        <taxon>Eukaryota</taxon>
        <taxon>Haptista</taxon>
        <taxon>Haptophyta</taxon>
        <taxon>Prymnesiophyceae</taxon>
        <taxon>Isochrysidales</taxon>
        <taxon>Noelaerhabdaceae</taxon>
        <taxon>Emiliania</taxon>
    </lineage>
</organism>
<keyword evidence="2" id="KW-1185">Reference proteome</keyword>
<dbReference type="HOGENOM" id="CLU_2377181_0_0_1"/>
<reference evidence="2" key="1">
    <citation type="journal article" date="2013" name="Nature">
        <title>Pan genome of the phytoplankton Emiliania underpins its global distribution.</title>
        <authorList>
            <person name="Read B.A."/>
            <person name="Kegel J."/>
            <person name="Klute M.J."/>
            <person name="Kuo A."/>
            <person name="Lefebvre S.C."/>
            <person name="Maumus F."/>
            <person name="Mayer C."/>
            <person name="Miller J."/>
            <person name="Monier A."/>
            <person name="Salamov A."/>
            <person name="Young J."/>
            <person name="Aguilar M."/>
            <person name="Claverie J.M."/>
            <person name="Frickenhaus S."/>
            <person name="Gonzalez K."/>
            <person name="Herman E.K."/>
            <person name="Lin Y.C."/>
            <person name="Napier J."/>
            <person name="Ogata H."/>
            <person name="Sarno A.F."/>
            <person name="Shmutz J."/>
            <person name="Schroeder D."/>
            <person name="de Vargas C."/>
            <person name="Verret F."/>
            <person name="von Dassow P."/>
            <person name="Valentin K."/>
            <person name="Van de Peer Y."/>
            <person name="Wheeler G."/>
            <person name="Dacks J.B."/>
            <person name="Delwiche C.F."/>
            <person name="Dyhrman S.T."/>
            <person name="Glockner G."/>
            <person name="John U."/>
            <person name="Richards T."/>
            <person name="Worden A.Z."/>
            <person name="Zhang X."/>
            <person name="Grigoriev I.V."/>
            <person name="Allen A.E."/>
            <person name="Bidle K."/>
            <person name="Borodovsky M."/>
            <person name="Bowler C."/>
            <person name="Brownlee C."/>
            <person name="Cock J.M."/>
            <person name="Elias M."/>
            <person name="Gladyshev V.N."/>
            <person name="Groth M."/>
            <person name="Guda C."/>
            <person name="Hadaegh A."/>
            <person name="Iglesias-Rodriguez M.D."/>
            <person name="Jenkins J."/>
            <person name="Jones B.M."/>
            <person name="Lawson T."/>
            <person name="Leese F."/>
            <person name="Lindquist E."/>
            <person name="Lobanov A."/>
            <person name="Lomsadze A."/>
            <person name="Malik S.B."/>
            <person name="Marsh M.E."/>
            <person name="Mackinder L."/>
            <person name="Mock T."/>
            <person name="Mueller-Roeber B."/>
            <person name="Pagarete A."/>
            <person name="Parker M."/>
            <person name="Probert I."/>
            <person name="Quesneville H."/>
            <person name="Raines C."/>
            <person name="Rensing S.A."/>
            <person name="Riano-Pachon D.M."/>
            <person name="Richier S."/>
            <person name="Rokitta S."/>
            <person name="Shiraiwa Y."/>
            <person name="Soanes D.M."/>
            <person name="van der Giezen M."/>
            <person name="Wahlund T.M."/>
            <person name="Williams B."/>
            <person name="Wilson W."/>
            <person name="Wolfe G."/>
            <person name="Wurch L.L."/>
        </authorList>
    </citation>
    <scope>NUCLEOTIDE SEQUENCE</scope>
</reference>
<name>A0A0D3JU99_EMIH1</name>
<evidence type="ECO:0000313" key="1">
    <source>
        <dbReference type="EnsemblProtists" id="EOD27084"/>
    </source>
</evidence>